<evidence type="ECO:0000259" key="2">
    <source>
        <dbReference type="Pfam" id="PF00535"/>
    </source>
</evidence>
<evidence type="ECO:0000313" key="4">
    <source>
        <dbReference type="Proteomes" id="UP000248724"/>
    </source>
</evidence>
<protein>
    <recommendedName>
        <fullName evidence="2">Glycosyltransferase 2-like domain-containing protein</fullName>
    </recommendedName>
</protein>
<organism evidence="3 4">
    <name type="scientific">Candidatus Aeolococcus gillhamiae</name>
    <dbReference type="NCBI Taxonomy" id="3127015"/>
    <lineage>
        <taxon>Bacteria</taxon>
        <taxon>Bacillati</taxon>
        <taxon>Candidatus Dormiibacterota</taxon>
        <taxon>Candidatus Dormibacteria</taxon>
        <taxon>Candidatus Aeolococcales</taxon>
        <taxon>Candidatus Aeolococcaceae</taxon>
        <taxon>Candidatus Aeolococcus</taxon>
    </lineage>
</organism>
<accession>A0A2W5Z6J4</accession>
<evidence type="ECO:0000256" key="1">
    <source>
        <dbReference type="SAM" id="MobiDB-lite"/>
    </source>
</evidence>
<dbReference type="Proteomes" id="UP000248724">
    <property type="component" value="Unassembled WGS sequence"/>
</dbReference>
<proteinExistence type="predicted"/>
<sequence length="357" mass="37724">MRPATVASLVGLARMGVTATRFLGPDDHAPRLDVRAVVPARDEAATIAACVASVLPQATEVVVVDDHSSDATANVAAAAGAAVVRLDDEPPPGWLGKPRACLAGAKGAATEWLAFVDADVVLHPAALATMGAATTSTSTSIAGGLDCRSFAERLLLPELGLALAQEGLPPDFASGQCFLVRRRAYEAVSGHGHLAVRGSVIDDRDLARALGSHDTRLAPRLMRARMYRDLGEVRAGLVKNQASLHPRAFRHLAHLLAPVASRRPWAAMVVSAGGRAVSGHNPLYGLLSPLARATLAAFYMESRWRARSGRPVAWKGRPVQPQRPPAANLVRSRPDDVRDRAKNTRGAHRAGVVDRSS</sequence>
<feature type="compositionally biased region" description="Basic and acidic residues" evidence="1">
    <location>
        <begin position="332"/>
        <end position="342"/>
    </location>
</feature>
<dbReference type="CDD" id="cd00761">
    <property type="entry name" value="Glyco_tranf_GTA_type"/>
    <property type="match status" value="1"/>
</dbReference>
<dbReference type="EMBL" id="QHBU01000129">
    <property type="protein sequence ID" value="PZR80990.1"/>
    <property type="molecule type" value="Genomic_DNA"/>
</dbReference>
<dbReference type="PANTHER" id="PTHR43646">
    <property type="entry name" value="GLYCOSYLTRANSFERASE"/>
    <property type="match status" value="1"/>
</dbReference>
<dbReference type="Gene3D" id="3.90.550.10">
    <property type="entry name" value="Spore Coat Polysaccharide Biosynthesis Protein SpsA, Chain A"/>
    <property type="match status" value="1"/>
</dbReference>
<dbReference type="Pfam" id="PF00535">
    <property type="entry name" value="Glycos_transf_2"/>
    <property type="match status" value="1"/>
</dbReference>
<feature type="domain" description="Glycosyltransferase 2-like" evidence="2">
    <location>
        <begin position="37"/>
        <end position="130"/>
    </location>
</feature>
<dbReference type="InterPro" id="IPR001173">
    <property type="entry name" value="Glyco_trans_2-like"/>
</dbReference>
<gene>
    <name evidence="3" type="ORF">DLM65_06890</name>
</gene>
<reference evidence="3 4" key="1">
    <citation type="journal article" date="2017" name="Nature">
        <title>Atmospheric trace gases support primary production in Antarctic desert surface soil.</title>
        <authorList>
            <person name="Ji M."/>
            <person name="Greening C."/>
            <person name="Vanwonterghem I."/>
            <person name="Carere C.R."/>
            <person name="Bay S.K."/>
            <person name="Steen J.A."/>
            <person name="Montgomery K."/>
            <person name="Lines T."/>
            <person name="Beardall J."/>
            <person name="van Dorst J."/>
            <person name="Snape I."/>
            <person name="Stott M.B."/>
            <person name="Hugenholtz P."/>
            <person name="Ferrari B.C."/>
        </authorList>
    </citation>
    <scope>NUCLEOTIDE SEQUENCE [LARGE SCALE GENOMIC DNA]</scope>
    <source>
        <strain evidence="3">RRmetagenome_bin12</strain>
    </source>
</reference>
<feature type="region of interest" description="Disordered" evidence="1">
    <location>
        <begin position="313"/>
        <end position="357"/>
    </location>
</feature>
<comment type="caution">
    <text evidence="3">The sequence shown here is derived from an EMBL/GenBank/DDBJ whole genome shotgun (WGS) entry which is preliminary data.</text>
</comment>
<dbReference type="InterPro" id="IPR029044">
    <property type="entry name" value="Nucleotide-diphossugar_trans"/>
</dbReference>
<dbReference type="PANTHER" id="PTHR43646:SF3">
    <property type="entry name" value="SLR1566 PROTEIN"/>
    <property type="match status" value="1"/>
</dbReference>
<dbReference type="SUPFAM" id="SSF53448">
    <property type="entry name" value="Nucleotide-diphospho-sugar transferases"/>
    <property type="match status" value="1"/>
</dbReference>
<evidence type="ECO:0000313" key="3">
    <source>
        <dbReference type="EMBL" id="PZR80990.1"/>
    </source>
</evidence>
<dbReference type="AlphaFoldDB" id="A0A2W5Z6J4"/>
<name>A0A2W5Z6J4_9BACT</name>